<dbReference type="OrthoDB" id="3187264at2759"/>
<proteinExistence type="predicted"/>
<feature type="transmembrane region" description="Helical" evidence="2">
    <location>
        <begin position="87"/>
        <end position="109"/>
    </location>
</feature>
<dbReference type="AlphaFoldDB" id="A0A1Y2B548"/>
<keyword evidence="2" id="KW-0472">Membrane</keyword>
<organism evidence="3 4">
    <name type="scientific">Naematelia encephala</name>
    <dbReference type="NCBI Taxonomy" id="71784"/>
    <lineage>
        <taxon>Eukaryota</taxon>
        <taxon>Fungi</taxon>
        <taxon>Dikarya</taxon>
        <taxon>Basidiomycota</taxon>
        <taxon>Agaricomycotina</taxon>
        <taxon>Tremellomycetes</taxon>
        <taxon>Tremellales</taxon>
        <taxon>Naemateliaceae</taxon>
        <taxon>Naematelia</taxon>
    </lineage>
</organism>
<protein>
    <submittedName>
        <fullName evidence="3">Uncharacterized protein</fullName>
    </submittedName>
</protein>
<dbReference type="Pfam" id="PF20479">
    <property type="entry name" value="TMEM128"/>
    <property type="match status" value="1"/>
</dbReference>
<feature type="transmembrane region" description="Helical" evidence="2">
    <location>
        <begin position="130"/>
        <end position="148"/>
    </location>
</feature>
<evidence type="ECO:0000256" key="1">
    <source>
        <dbReference type="SAM" id="MobiDB-lite"/>
    </source>
</evidence>
<evidence type="ECO:0000313" key="4">
    <source>
        <dbReference type="Proteomes" id="UP000193986"/>
    </source>
</evidence>
<dbReference type="InterPro" id="IPR033579">
    <property type="entry name" value="TMEM128"/>
</dbReference>
<sequence length="219" mass="23637">MSAAASGSKSSKDTETDSPRRRPSQNRRSSSADNILRSVDEPPPTLITTLIKHGKYIALGGVGTWYTDLIGVGRRILDEESGWIRRVLVAAIGLHGLTIIIFLYLVLFLPWFRGYIPHYPKWQQSARLRLLVPVLTATILLGWTSYVVSLSQAGKASIFVSLGDAVQGVGEADPAKMSGTRGIGVFRAMAGTTALYALTLGVLGLIPAPSNVPIRKKHS</sequence>
<comment type="caution">
    <text evidence="3">The sequence shown here is derived from an EMBL/GenBank/DDBJ whole genome shotgun (WGS) entry which is preliminary data.</text>
</comment>
<feature type="region of interest" description="Disordered" evidence="1">
    <location>
        <begin position="1"/>
        <end position="40"/>
    </location>
</feature>
<name>A0A1Y2B548_9TREE</name>
<gene>
    <name evidence="3" type="ORF">BCR39DRAFT_530255</name>
</gene>
<keyword evidence="4" id="KW-1185">Reference proteome</keyword>
<reference evidence="3 4" key="1">
    <citation type="submission" date="2016-07" db="EMBL/GenBank/DDBJ databases">
        <title>Pervasive Adenine N6-methylation of Active Genes in Fungi.</title>
        <authorList>
            <consortium name="DOE Joint Genome Institute"/>
            <person name="Mondo S.J."/>
            <person name="Dannebaum R.O."/>
            <person name="Kuo R.C."/>
            <person name="Labutti K."/>
            <person name="Haridas S."/>
            <person name="Kuo A."/>
            <person name="Salamov A."/>
            <person name="Ahrendt S.R."/>
            <person name="Lipzen A."/>
            <person name="Sullivan W."/>
            <person name="Andreopoulos W.B."/>
            <person name="Clum A."/>
            <person name="Lindquist E."/>
            <person name="Daum C."/>
            <person name="Ramamoorthy G.K."/>
            <person name="Gryganskyi A."/>
            <person name="Culley D."/>
            <person name="Magnuson J.K."/>
            <person name="James T.Y."/>
            <person name="O'Malley M.A."/>
            <person name="Stajich J.E."/>
            <person name="Spatafora J.W."/>
            <person name="Visel A."/>
            <person name="Grigoriev I.V."/>
        </authorList>
    </citation>
    <scope>NUCLEOTIDE SEQUENCE [LARGE SCALE GENOMIC DNA]</scope>
    <source>
        <strain evidence="3 4">68-887.2</strain>
    </source>
</reference>
<dbReference type="EMBL" id="MCFC01000022">
    <property type="protein sequence ID" value="ORY29951.1"/>
    <property type="molecule type" value="Genomic_DNA"/>
</dbReference>
<dbReference type="Proteomes" id="UP000193986">
    <property type="component" value="Unassembled WGS sequence"/>
</dbReference>
<feature type="compositionally biased region" description="Basic and acidic residues" evidence="1">
    <location>
        <begin position="10"/>
        <end position="20"/>
    </location>
</feature>
<keyword evidence="2" id="KW-0812">Transmembrane</keyword>
<dbReference type="InParanoid" id="A0A1Y2B548"/>
<keyword evidence="2" id="KW-1133">Transmembrane helix</keyword>
<evidence type="ECO:0000256" key="2">
    <source>
        <dbReference type="SAM" id="Phobius"/>
    </source>
</evidence>
<feature type="transmembrane region" description="Helical" evidence="2">
    <location>
        <begin position="185"/>
        <end position="208"/>
    </location>
</feature>
<evidence type="ECO:0000313" key="3">
    <source>
        <dbReference type="EMBL" id="ORY29951.1"/>
    </source>
</evidence>
<accession>A0A1Y2B548</accession>